<keyword evidence="1" id="KW-0472">Membrane</keyword>
<dbReference type="InParanoid" id="A0A2H3EI60"/>
<evidence type="ECO:0000313" key="3">
    <source>
        <dbReference type="Proteomes" id="UP000217790"/>
    </source>
</evidence>
<keyword evidence="1" id="KW-1133">Transmembrane helix</keyword>
<keyword evidence="3" id="KW-1185">Reference proteome</keyword>
<dbReference type="EMBL" id="KZ293647">
    <property type="protein sequence ID" value="PBK98946.1"/>
    <property type="molecule type" value="Genomic_DNA"/>
</dbReference>
<accession>A0A2H3EI60</accession>
<dbReference type="AlphaFoldDB" id="A0A2H3EI60"/>
<dbReference type="Proteomes" id="UP000217790">
    <property type="component" value="Unassembled WGS sequence"/>
</dbReference>
<gene>
    <name evidence="2" type="ORF">ARMGADRAFT_1073869</name>
</gene>
<proteinExistence type="predicted"/>
<reference evidence="3" key="1">
    <citation type="journal article" date="2017" name="Nat. Ecol. Evol.">
        <title>Genome expansion and lineage-specific genetic innovations in the forest pathogenic fungi Armillaria.</title>
        <authorList>
            <person name="Sipos G."/>
            <person name="Prasanna A.N."/>
            <person name="Walter M.C."/>
            <person name="O'Connor E."/>
            <person name="Balint B."/>
            <person name="Krizsan K."/>
            <person name="Kiss B."/>
            <person name="Hess J."/>
            <person name="Varga T."/>
            <person name="Slot J."/>
            <person name="Riley R."/>
            <person name="Boka B."/>
            <person name="Rigling D."/>
            <person name="Barry K."/>
            <person name="Lee J."/>
            <person name="Mihaltcheva S."/>
            <person name="LaButti K."/>
            <person name="Lipzen A."/>
            <person name="Waldron R."/>
            <person name="Moloney N.M."/>
            <person name="Sperisen C."/>
            <person name="Kredics L."/>
            <person name="Vagvoelgyi C."/>
            <person name="Patrignani A."/>
            <person name="Fitzpatrick D."/>
            <person name="Nagy I."/>
            <person name="Doyle S."/>
            <person name="Anderson J.B."/>
            <person name="Grigoriev I.V."/>
            <person name="Gueldener U."/>
            <person name="Muensterkoetter M."/>
            <person name="Nagy L.G."/>
        </authorList>
    </citation>
    <scope>NUCLEOTIDE SEQUENCE [LARGE SCALE GENOMIC DNA]</scope>
    <source>
        <strain evidence="3">Ar21-2</strain>
    </source>
</reference>
<evidence type="ECO:0000313" key="2">
    <source>
        <dbReference type="EMBL" id="PBK98946.1"/>
    </source>
</evidence>
<evidence type="ECO:0000256" key="1">
    <source>
        <dbReference type="SAM" id="Phobius"/>
    </source>
</evidence>
<name>A0A2H3EI60_ARMGA</name>
<keyword evidence="1" id="KW-0812">Transmembrane</keyword>
<feature type="transmembrane region" description="Helical" evidence="1">
    <location>
        <begin position="129"/>
        <end position="150"/>
    </location>
</feature>
<sequence length="159" mass="16761">MNYVGLPHPNLTSTELSDSLIQGVIIVAEPIVVEPMSLVTILTADSPPNETDDMDVPADDIPSQGNIWQLLEPAVAVVEATPTGTTPVDDALTLDSVHPQPVRFPARVARVASRLWSSPFLGSSTPTSLFTIIIAVLVGCAMGLFARNVIPTVPGQLAL</sequence>
<protein>
    <submittedName>
        <fullName evidence="2">Uncharacterized protein</fullName>
    </submittedName>
</protein>
<organism evidence="2 3">
    <name type="scientific">Armillaria gallica</name>
    <name type="common">Bulbous honey fungus</name>
    <name type="synonym">Armillaria bulbosa</name>
    <dbReference type="NCBI Taxonomy" id="47427"/>
    <lineage>
        <taxon>Eukaryota</taxon>
        <taxon>Fungi</taxon>
        <taxon>Dikarya</taxon>
        <taxon>Basidiomycota</taxon>
        <taxon>Agaricomycotina</taxon>
        <taxon>Agaricomycetes</taxon>
        <taxon>Agaricomycetidae</taxon>
        <taxon>Agaricales</taxon>
        <taxon>Marasmiineae</taxon>
        <taxon>Physalacriaceae</taxon>
        <taxon>Armillaria</taxon>
    </lineage>
</organism>